<dbReference type="CDD" id="cd01846">
    <property type="entry name" value="fatty_acyltransferase_like"/>
    <property type="match status" value="1"/>
</dbReference>
<dbReference type="EMBL" id="LNYJ01000011">
    <property type="protein sequence ID" value="KTD16531.1"/>
    <property type="molecule type" value="Genomic_DNA"/>
</dbReference>
<dbReference type="InterPro" id="IPR051058">
    <property type="entry name" value="GDSL_Est/Lipase"/>
</dbReference>
<dbReference type="PATRIC" id="fig|456.5.peg.890"/>
<dbReference type="Pfam" id="PF00657">
    <property type="entry name" value="Lipase_GDSL"/>
    <property type="match status" value="1"/>
</dbReference>
<keyword evidence="1" id="KW-0378">Hydrolase</keyword>
<dbReference type="RefSeq" id="WP_165481220.1">
    <property type="nucleotide sequence ID" value="NZ_CAAAIC010000002.1"/>
</dbReference>
<protein>
    <submittedName>
        <fullName evidence="2">Putative thermolabile hemolysin</fullName>
    </submittedName>
</protein>
<keyword evidence="3" id="KW-1185">Reference proteome</keyword>
<reference evidence="2 3" key="1">
    <citation type="submission" date="2015-11" db="EMBL/GenBank/DDBJ databases">
        <title>Genomic analysis of 38 Legionella species identifies large and diverse effector repertoires.</title>
        <authorList>
            <person name="Burstein D."/>
            <person name="Amaro F."/>
            <person name="Zusman T."/>
            <person name="Lifshitz Z."/>
            <person name="Cohen O."/>
            <person name="Gilbert J.A."/>
            <person name="Pupko T."/>
            <person name="Shuman H.A."/>
            <person name="Segal G."/>
        </authorList>
    </citation>
    <scope>NUCLEOTIDE SEQUENCE [LARGE SCALE GENOMIC DNA]</scope>
    <source>
        <strain evidence="2 3">BL-540</strain>
    </source>
</reference>
<dbReference type="InterPro" id="IPR036514">
    <property type="entry name" value="SGNH_hydro_sf"/>
</dbReference>
<dbReference type="PANTHER" id="PTHR45648">
    <property type="entry name" value="GDSL LIPASE/ACYLHYDROLASE FAMILY PROTEIN (AFU_ORTHOLOGUE AFUA_4G14700)"/>
    <property type="match status" value="1"/>
</dbReference>
<evidence type="ECO:0000313" key="2">
    <source>
        <dbReference type="EMBL" id="KTD16531.1"/>
    </source>
</evidence>
<sequence length="457" mass="52500">MAKQICYHVFMGDSLSDPGFMDHRKLAGIIPMDGLSGLKGKSPQGSFTNGYVWDKNFGITEAEECIIKQLEYKGQRPTDIADGIIDHEERIERPFTDDFQLDVYRQINFKHQDFVRYYAEGGLTSYNYSGRITADFKLLATEKILSTLEGKRQLLLEDDKARGITQDHRDETLITEWSGANDLITVNNRPSKEEAERAVKARLDNVEQLIKVGYCHFVLFDLPDLSLTPRFQKMEQSEQNNAHVVCLYFNELLNQGVARLRKAYSYCDIDVFNASGIFKDAYEHPERYALDVNKLHTPYITSPDFKIKPNHTSPAPGYMFWDDVHPSAHVQDILAEKYAEKYSLNYSFSTPHESLITQFKETYGQCFEDDLRGWFSFFRTSHISYNNPMLKLECILDHALNQGGQRSRKVIQQLGWINGQGQLLSKNPELVKAMEHLRQPKSTVDVEQESGALSLFD</sequence>
<evidence type="ECO:0000256" key="1">
    <source>
        <dbReference type="ARBA" id="ARBA00022801"/>
    </source>
</evidence>
<proteinExistence type="predicted"/>
<dbReference type="SUPFAM" id="SSF52266">
    <property type="entry name" value="SGNH hydrolase"/>
    <property type="match status" value="1"/>
</dbReference>
<name>A0A0W0V8R4_9GAMM</name>
<comment type="caution">
    <text evidence="2">The sequence shown here is derived from an EMBL/GenBank/DDBJ whole genome shotgun (WGS) entry which is preliminary data.</text>
</comment>
<dbReference type="GO" id="GO:0016788">
    <property type="term" value="F:hydrolase activity, acting on ester bonds"/>
    <property type="evidence" value="ECO:0007669"/>
    <property type="project" value="InterPro"/>
</dbReference>
<dbReference type="InterPro" id="IPR001087">
    <property type="entry name" value="GDSL"/>
</dbReference>
<evidence type="ECO:0000313" key="3">
    <source>
        <dbReference type="Proteomes" id="UP000055035"/>
    </source>
</evidence>
<dbReference type="Proteomes" id="UP000055035">
    <property type="component" value="Unassembled WGS sequence"/>
</dbReference>
<organism evidence="2 3">
    <name type="scientific">Legionella jordanis</name>
    <dbReference type="NCBI Taxonomy" id="456"/>
    <lineage>
        <taxon>Bacteria</taxon>
        <taxon>Pseudomonadati</taxon>
        <taxon>Pseudomonadota</taxon>
        <taxon>Gammaproteobacteria</taxon>
        <taxon>Legionellales</taxon>
        <taxon>Legionellaceae</taxon>
        <taxon>Legionella</taxon>
    </lineage>
</organism>
<dbReference type="PANTHER" id="PTHR45648:SF22">
    <property type="entry name" value="GDSL LIPASE_ACYLHYDROLASE FAMILY PROTEIN (AFU_ORTHOLOGUE AFUA_4G14700)"/>
    <property type="match status" value="1"/>
</dbReference>
<dbReference type="AlphaFoldDB" id="A0A0W0V8R4"/>
<accession>A0A0W0V8R4</accession>
<dbReference type="Gene3D" id="3.40.50.1110">
    <property type="entry name" value="SGNH hydrolase"/>
    <property type="match status" value="1"/>
</dbReference>
<dbReference type="STRING" id="456.Ljor_0837"/>
<gene>
    <name evidence="2" type="ORF">Ljor_0837</name>
</gene>